<evidence type="ECO:0008006" key="3">
    <source>
        <dbReference type="Google" id="ProtNLM"/>
    </source>
</evidence>
<organism evidence="1 2">
    <name type="scientific">Capnocytophaga gingivalis</name>
    <dbReference type="NCBI Taxonomy" id="1017"/>
    <lineage>
        <taxon>Bacteria</taxon>
        <taxon>Pseudomonadati</taxon>
        <taxon>Bacteroidota</taxon>
        <taxon>Flavobacteriia</taxon>
        <taxon>Flavobacteriales</taxon>
        <taxon>Flavobacteriaceae</taxon>
        <taxon>Capnocytophaga</taxon>
    </lineage>
</organism>
<reference evidence="1 2" key="1">
    <citation type="submission" date="2023-12" db="EMBL/GenBank/DDBJ databases">
        <title>Genomic sequences of Capnocytophaga and Parvimonas strains.</title>
        <authorList>
            <person name="Watt R.M."/>
            <person name="Wang M."/>
            <person name="Yang T."/>
            <person name="Tong W.M."/>
        </authorList>
    </citation>
    <scope>NUCLEOTIDE SEQUENCE [LARGE SCALE GENOMIC DNA]</scope>
    <source>
        <strain evidence="1 2">CCUG 13156</strain>
    </source>
</reference>
<dbReference type="RefSeq" id="WP_323979403.1">
    <property type="nucleotide sequence ID" value="NZ_JAYKBV010000007.1"/>
</dbReference>
<accession>A0ABU5Y8Y5</accession>
<comment type="caution">
    <text evidence="1">The sequence shown here is derived from an EMBL/GenBank/DDBJ whole genome shotgun (WGS) entry which is preliminary data.</text>
</comment>
<dbReference type="Proteomes" id="UP001324270">
    <property type="component" value="Unassembled WGS sequence"/>
</dbReference>
<evidence type="ECO:0000313" key="1">
    <source>
        <dbReference type="EMBL" id="MEB3040400.1"/>
    </source>
</evidence>
<gene>
    <name evidence="1" type="ORF">VJJ49_06790</name>
</gene>
<name>A0ABU5Y8Y5_9FLAO</name>
<evidence type="ECO:0000313" key="2">
    <source>
        <dbReference type="Proteomes" id="UP001324270"/>
    </source>
</evidence>
<protein>
    <recommendedName>
        <fullName evidence="3">YARHG domain-containing protein</fullName>
    </recommendedName>
</protein>
<proteinExistence type="predicted"/>
<dbReference type="EMBL" id="JAYKBV010000007">
    <property type="protein sequence ID" value="MEB3040400.1"/>
    <property type="molecule type" value="Genomic_DNA"/>
</dbReference>
<keyword evidence="2" id="KW-1185">Reference proteome</keyword>
<sequence>MRYLTFIFLLFSLSIQGQYILPSQLIDAIGYDKRGNYFFYKQLENGNYQQYDLAFEIDTLEGFYRPYWKNLANERSLKEVLEDYKLLPVEDIRPSKYTDFEGKTFYTSQDALEGFKDRHTVFQLLNPYMARMYSIAHSKKSFGFGRYTLREDDHEKKWRPQEGEYYNVILLDFGKGRYAYACSPIKYVRLTLVPLTNKDLLLSRKGPIDIKHTLKTDFLLDNTIEYFYSSHFFKVAPHKEKYKLYNSIKNDLLGKSFDTIFYNNAFIVTKDKGETNLYNTFLEKIETGKIKAVYLRDEQAEVLNEKGVFLYDITGKTGTLLKEITYICGSVRTPSPKEHILVNTPLKLSVYNGEQPQWMDMMRYVCIKKEDKEGLFVYSALLDDPSVRDTREELLPFDYDKIELKQEEKLIYIYKDNKVAIYPKTNMFYDYLEKTSPSFYRFERGGKRGYLDIHTFEEYLDNK</sequence>